<keyword evidence="3" id="KW-1185">Reference proteome</keyword>
<gene>
    <name evidence="2" type="ORF">Ahy_A10g050020</name>
</gene>
<organism evidence="2 3">
    <name type="scientific">Arachis hypogaea</name>
    <name type="common">Peanut</name>
    <dbReference type="NCBI Taxonomy" id="3818"/>
    <lineage>
        <taxon>Eukaryota</taxon>
        <taxon>Viridiplantae</taxon>
        <taxon>Streptophyta</taxon>
        <taxon>Embryophyta</taxon>
        <taxon>Tracheophyta</taxon>
        <taxon>Spermatophyta</taxon>
        <taxon>Magnoliopsida</taxon>
        <taxon>eudicotyledons</taxon>
        <taxon>Gunneridae</taxon>
        <taxon>Pentapetalae</taxon>
        <taxon>rosids</taxon>
        <taxon>fabids</taxon>
        <taxon>Fabales</taxon>
        <taxon>Fabaceae</taxon>
        <taxon>Papilionoideae</taxon>
        <taxon>50 kb inversion clade</taxon>
        <taxon>dalbergioids sensu lato</taxon>
        <taxon>Dalbergieae</taxon>
        <taxon>Pterocarpus clade</taxon>
        <taxon>Arachis</taxon>
    </lineage>
</organism>
<protein>
    <submittedName>
        <fullName evidence="2">Uncharacterized protein</fullName>
    </submittedName>
</protein>
<evidence type="ECO:0000256" key="1">
    <source>
        <dbReference type="SAM" id="MobiDB-lite"/>
    </source>
</evidence>
<evidence type="ECO:0000313" key="2">
    <source>
        <dbReference type="EMBL" id="RYR34954.1"/>
    </source>
</evidence>
<reference evidence="2 3" key="1">
    <citation type="submission" date="2019-01" db="EMBL/GenBank/DDBJ databases">
        <title>Sequencing of cultivated peanut Arachis hypogaea provides insights into genome evolution and oil improvement.</title>
        <authorList>
            <person name="Chen X."/>
        </authorList>
    </citation>
    <scope>NUCLEOTIDE SEQUENCE [LARGE SCALE GENOMIC DNA]</scope>
    <source>
        <strain evidence="3">cv. Fuhuasheng</strain>
        <tissue evidence="2">Leaves</tissue>
    </source>
</reference>
<proteinExistence type="predicted"/>
<comment type="caution">
    <text evidence="2">The sequence shown here is derived from an EMBL/GenBank/DDBJ whole genome shotgun (WGS) entry which is preliminary data.</text>
</comment>
<sequence>MDLIDYENIQEGSEELGEVVPDSIEKDDVIDSNSSYEADSAERKASMLSYDLNRMPEENES</sequence>
<feature type="region of interest" description="Disordered" evidence="1">
    <location>
        <begin position="1"/>
        <end position="43"/>
    </location>
</feature>
<dbReference type="EMBL" id="SDMP01000010">
    <property type="protein sequence ID" value="RYR34954.1"/>
    <property type="molecule type" value="Genomic_DNA"/>
</dbReference>
<dbReference type="Proteomes" id="UP000289738">
    <property type="component" value="Chromosome A10"/>
</dbReference>
<name>A0A445B8H2_ARAHY</name>
<dbReference type="AlphaFoldDB" id="A0A445B8H2"/>
<accession>A0A445B8H2</accession>
<evidence type="ECO:0000313" key="3">
    <source>
        <dbReference type="Proteomes" id="UP000289738"/>
    </source>
</evidence>